<evidence type="ECO:0000313" key="1">
    <source>
        <dbReference type="EMBL" id="SFJ00203.1"/>
    </source>
</evidence>
<evidence type="ECO:0008006" key="3">
    <source>
        <dbReference type="Google" id="ProtNLM"/>
    </source>
</evidence>
<sequence>MLLETRGCLEYDELDLPADLPGLGLGYHAHLPLDLPWKDGPAAVGDVIFALEQKIAFLRPRGYVLHPPEPGDLSGLLRHRPSLSSKLWLENTREGDLCKLWDEIGALGLGVCLDVGHMVSYGQERVMDLPGFFERVRILHIYGGESERGHAGLDRLPDPNQLRDILLRLKGDETLVVEIFSLEELGRSLNLLQSWLLGWGLHHD</sequence>
<dbReference type="InterPro" id="IPR036237">
    <property type="entry name" value="Xyl_isomerase-like_sf"/>
</dbReference>
<dbReference type="AlphaFoldDB" id="A0A1I3MT59"/>
<dbReference type="EMBL" id="FORX01000001">
    <property type="protein sequence ID" value="SFJ00203.1"/>
    <property type="molecule type" value="Genomic_DNA"/>
</dbReference>
<name>A0A1I3MT59_9BACT</name>
<accession>A0A1I3MT59</accession>
<organism evidence="1 2">
    <name type="scientific">Desulfomicrobium apsheronum</name>
    <dbReference type="NCBI Taxonomy" id="52560"/>
    <lineage>
        <taxon>Bacteria</taxon>
        <taxon>Pseudomonadati</taxon>
        <taxon>Thermodesulfobacteriota</taxon>
        <taxon>Desulfovibrionia</taxon>
        <taxon>Desulfovibrionales</taxon>
        <taxon>Desulfomicrobiaceae</taxon>
        <taxon>Desulfomicrobium</taxon>
    </lineage>
</organism>
<dbReference type="SUPFAM" id="SSF51658">
    <property type="entry name" value="Xylose isomerase-like"/>
    <property type="match status" value="1"/>
</dbReference>
<dbReference type="STRING" id="52560.SAMN04488082_10170"/>
<reference evidence="2" key="1">
    <citation type="submission" date="2016-10" db="EMBL/GenBank/DDBJ databases">
        <authorList>
            <person name="Varghese N."/>
            <person name="Submissions S."/>
        </authorList>
    </citation>
    <scope>NUCLEOTIDE SEQUENCE [LARGE SCALE GENOMIC DNA]</scope>
    <source>
        <strain evidence="2">DSM 5918</strain>
    </source>
</reference>
<dbReference type="Gene3D" id="3.20.20.150">
    <property type="entry name" value="Divalent-metal-dependent TIM barrel enzymes"/>
    <property type="match status" value="1"/>
</dbReference>
<evidence type="ECO:0000313" key="2">
    <source>
        <dbReference type="Proteomes" id="UP000198635"/>
    </source>
</evidence>
<dbReference type="Proteomes" id="UP000198635">
    <property type="component" value="Unassembled WGS sequence"/>
</dbReference>
<protein>
    <recommendedName>
        <fullName evidence="3">Xylose isomerase-like TIM barrel</fullName>
    </recommendedName>
</protein>
<proteinExistence type="predicted"/>
<keyword evidence="2" id="KW-1185">Reference proteome</keyword>
<dbReference type="NCBIfam" id="NF041277">
    <property type="entry name" value="coba_remo_CbiR"/>
    <property type="match status" value="1"/>
</dbReference>
<gene>
    <name evidence="1" type="ORF">SAMN04488082_10170</name>
</gene>